<dbReference type="Proteomes" id="UP000005439">
    <property type="component" value="Chromosome"/>
</dbReference>
<dbReference type="PATRIC" id="fig|679936.5.peg.800"/>
<keyword evidence="2" id="KW-1185">Reference proteome</keyword>
<sequence>MRIIWWKISRPADPLAETFQAQGQSYQIHLPEDWWPQNPSPEAGAYDREWLNRLLNWSEDRPNPPRSSP</sequence>
<organism evidence="1 2">
    <name type="scientific">Sulfobacillus acidophilus (strain ATCC 700253 / DSM 10332 / NAL)</name>
    <dbReference type="NCBI Taxonomy" id="679936"/>
    <lineage>
        <taxon>Bacteria</taxon>
        <taxon>Bacillati</taxon>
        <taxon>Bacillota</taxon>
        <taxon>Clostridia</taxon>
        <taxon>Eubacteriales</taxon>
        <taxon>Clostridiales Family XVII. Incertae Sedis</taxon>
        <taxon>Sulfobacillus</taxon>
    </lineage>
</organism>
<dbReference type="KEGG" id="sap:Sulac_0752"/>
<reference evidence="1 2" key="2">
    <citation type="journal article" date="2012" name="Stand. Genomic Sci.">
        <title>Complete genome sequence of the moderately thermophilic mineral-sulfide-oxidizing firmicute Sulfobacillus acidophilus type strain (NAL(T)).</title>
        <authorList>
            <person name="Anderson I."/>
            <person name="Chertkov O."/>
            <person name="Chen A."/>
            <person name="Saunders E."/>
            <person name="Lapidus A."/>
            <person name="Nolan M."/>
            <person name="Lucas S."/>
            <person name="Hammon N."/>
            <person name="Deshpande S."/>
            <person name="Cheng J.F."/>
            <person name="Han C."/>
            <person name="Tapia R."/>
            <person name="Goodwin L.A."/>
            <person name="Pitluck S."/>
            <person name="Liolios K."/>
            <person name="Pagani I."/>
            <person name="Ivanova N."/>
            <person name="Mikhailova N."/>
            <person name="Pati A."/>
            <person name="Palaniappan K."/>
            <person name="Land M."/>
            <person name="Pan C."/>
            <person name="Rohde M."/>
            <person name="Pukall R."/>
            <person name="Goker M."/>
            <person name="Detter J.C."/>
            <person name="Woyke T."/>
            <person name="Bristow J."/>
            <person name="Eisen J.A."/>
            <person name="Markowitz V."/>
            <person name="Hugenholtz P."/>
            <person name="Kyrpides N.C."/>
            <person name="Klenk H.P."/>
            <person name="Mavromatis K."/>
        </authorList>
    </citation>
    <scope>NUCLEOTIDE SEQUENCE [LARGE SCALE GENOMIC DNA]</scope>
    <source>
        <strain evidence="2">ATCC 700253 / DSM 10332 / NAL</strain>
    </source>
</reference>
<accession>G8U126</accession>
<proteinExistence type="predicted"/>
<protein>
    <submittedName>
        <fullName evidence="1">Uncharacterized protein</fullName>
    </submittedName>
</protein>
<dbReference type="HOGENOM" id="CLU_2774377_0_0_9"/>
<name>G8U126_SULAD</name>
<gene>
    <name evidence="1" type="ordered locus">Sulac_0752</name>
</gene>
<dbReference type="EMBL" id="CP003179">
    <property type="protein sequence ID" value="AEW04259.1"/>
    <property type="molecule type" value="Genomic_DNA"/>
</dbReference>
<evidence type="ECO:0000313" key="1">
    <source>
        <dbReference type="EMBL" id="AEW04259.1"/>
    </source>
</evidence>
<evidence type="ECO:0000313" key="2">
    <source>
        <dbReference type="Proteomes" id="UP000005439"/>
    </source>
</evidence>
<reference evidence="2" key="1">
    <citation type="submission" date="2011-12" db="EMBL/GenBank/DDBJ databases">
        <title>The complete genome of chromosome of Sulfobacillus acidophilus DSM 10332.</title>
        <authorList>
            <person name="Lucas S."/>
            <person name="Han J."/>
            <person name="Lapidus A."/>
            <person name="Bruce D."/>
            <person name="Goodwin L."/>
            <person name="Pitluck S."/>
            <person name="Peters L."/>
            <person name="Kyrpides N."/>
            <person name="Mavromatis K."/>
            <person name="Ivanova N."/>
            <person name="Mikhailova N."/>
            <person name="Chertkov O."/>
            <person name="Saunders E."/>
            <person name="Detter J.C."/>
            <person name="Tapia R."/>
            <person name="Han C."/>
            <person name="Land M."/>
            <person name="Hauser L."/>
            <person name="Markowitz V."/>
            <person name="Cheng J.-F."/>
            <person name="Hugenholtz P."/>
            <person name="Woyke T."/>
            <person name="Wu D."/>
            <person name="Pukall R."/>
            <person name="Gehrich-Schroeter G."/>
            <person name="Schneider S."/>
            <person name="Klenk H.-P."/>
            <person name="Eisen J.A."/>
        </authorList>
    </citation>
    <scope>NUCLEOTIDE SEQUENCE [LARGE SCALE GENOMIC DNA]</scope>
    <source>
        <strain evidence="2">ATCC 700253 / DSM 10332 / NAL</strain>
    </source>
</reference>
<dbReference type="AlphaFoldDB" id="G8U126"/>